<dbReference type="OrthoDB" id="9784707at2"/>
<dbReference type="SUPFAM" id="SSF55729">
    <property type="entry name" value="Acyl-CoA N-acyltransferases (Nat)"/>
    <property type="match status" value="1"/>
</dbReference>
<evidence type="ECO:0000259" key="1">
    <source>
        <dbReference type="PROSITE" id="PS51186"/>
    </source>
</evidence>
<feature type="domain" description="N-acetyltransferase" evidence="1">
    <location>
        <begin position="10"/>
        <end position="176"/>
    </location>
</feature>
<dbReference type="RefSeq" id="WP_120192996.1">
    <property type="nucleotide sequence ID" value="NZ_RAPK01000008.1"/>
</dbReference>
<accession>A0A419V4Q7</accession>
<dbReference type="AlphaFoldDB" id="A0A419V4Q7"/>
<organism evidence="2 3">
    <name type="scientific">Sinobaca qinghaiensis</name>
    <dbReference type="NCBI Taxonomy" id="342944"/>
    <lineage>
        <taxon>Bacteria</taxon>
        <taxon>Bacillati</taxon>
        <taxon>Bacillota</taxon>
        <taxon>Bacilli</taxon>
        <taxon>Bacillales</taxon>
        <taxon>Sporolactobacillaceae</taxon>
        <taxon>Sinobaca</taxon>
    </lineage>
</organism>
<dbReference type="EMBL" id="RAPK01000008">
    <property type="protein sequence ID" value="RKD73508.1"/>
    <property type="molecule type" value="Genomic_DNA"/>
</dbReference>
<dbReference type="Proteomes" id="UP000285120">
    <property type="component" value="Unassembled WGS sequence"/>
</dbReference>
<comment type="caution">
    <text evidence="2">The sequence shown here is derived from an EMBL/GenBank/DDBJ whole genome shotgun (WGS) entry which is preliminary data.</text>
</comment>
<dbReference type="InterPro" id="IPR016181">
    <property type="entry name" value="Acyl_CoA_acyltransferase"/>
</dbReference>
<gene>
    <name evidence="2" type="ORF">ATL39_1804</name>
</gene>
<dbReference type="GO" id="GO:0008999">
    <property type="term" value="F:protein-N-terminal-alanine acetyltransferase activity"/>
    <property type="evidence" value="ECO:0007669"/>
    <property type="project" value="TreeGrafter"/>
</dbReference>
<name>A0A419V4Q7_9BACL</name>
<keyword evidence="3" id="KW-1185">Reference proteome</keyword>
<proteinExistence type="predicted"/>
<sequence length="185" mass="21240">MFLYKVDNNLQLKLLSYEDAPAVFAMTEESRQYLREWLPWLDAITKEEDTKAYIRSSLYGYAEGRQMNTLILYQGRPAGVAGFNQIDAGNRTVYIGYWLHQPFQGLGIMTKAVRGLTDYAISELGMNRVEISAAVKNQKSRSVAEKAGYSYEGTRRQSEWLYDHFVDHAVYGILAEEWKINKAES</sequence>
<dbReference type="GO" id="GO:0005737">
    <property type="term" value="C:cytoplasm"/>
    <property type="evidence" value="ECO:0007669"/>
    <property type="project" value="TreeGrafter"/>
</dbReference>
<dbReference type="GO" id="GO:1990189">
    <property type="term" value="F:protein N-terminal-serine acetyltransferase activity"/>
    <property type="evidence" value="ECO:0007669"/>
    <property type="project" value="TreeGrafter"/>
</dbReference>
<dbReference type="PANTHER" id="PTHR43441:SF12">
    <property type="entry name" value="RIBOSOMAL N-ACETYLTRANSFERASE YDAF-RELATED"/>
    <property type="match status" value="1"/>
</dbReference>
<dbReference type="Pfam" id="PF13302">
    <property type="entry name" value="Acetyltransf_3"/>
    <property type="match status" value="1"/>
</dbReference>
<dbReference type="PANTHER" id="PTHR43441">
    <property type="entry name" value="RIBOSOMAL-PROTEIN-SERINE ACETYLTRANSFERASE"/>
    <property type="match status" value="1"/>
</dbReference>
<protein>
    <submittedName>
        <fullName evidence="2">Ribosomal-protein-serine acetyltransferase</fullName>
    </submittedName>
</protein>
<dbReference type="InterPro" id="IPR051908">
    <property type="entry name" value="Ribosomal_N-acetyltransferase"/>
</dbReference>
<evidence type="ECO:0000313" key="2">
    <source>
        <dbReference type="EMBL" id="RKD73508.1"/>
    </source>
</evidence>
<dbReference type="PROSITE" id="PS51186">
    <property type="entry name" value="GNAT"/>
    <property type="match status" value="1"/>
</dbReference>
<reference evidence="2 3" key="1">
    <citation type="submission" date="2018-09" db="EMBL/GenBank/DDBJ databases">
        <title>Genomic Encyclopedia of Archaeal and Bacterial Type Strains, Phase II (KMG-II): from individual species to whole genera.</title>
        <authorList>
            <person name="Goeker M."/>
        </authorList>
    </citation>
    <scope>NUCLEOTIDE SEQUENCE [LARGE SCALE GENOMIC DNA]</scope>
    <source>
        <strain evidence="2 3">DSM 17008</strain>
    </source>
</reference>
<keyword evidence="2" id="KW-0808">Transferase</keyword>
<evidence type="ECO:0000313" key="3">
    <source>
        <dbReference type="Proteomes" id="UP000285120"/>
    </source>
</evidence>
<dbReference type="InterPro" id="IPR000182">
    <property type="entry name" value="GNAT_dom"/>
</dbReference>
<dbReference type="Gene3D" id="3.40.630.30">
    <property type="match status" value="1"/>
</dbReference>
<dbReference type="CDD" id="cd04301">
    <property type="entry name" value="NAT_SF"/>
    <property type="match status" value="1"/>
</dbReference>